<dbReference type="AlphaFoldDB" id="A0A132MPQ2"/>
<dbReference type="PATRIC" id="fig|1469144.10.peg.1165"/>
<feature type="compositionally biased region" description="Low complexity" evidence="1">
    <location>
        <begin position="256"/>
        <end position="271"/>
    </location>
</feature>
<protein>
    <recommendedName>
        <fullName evidence="2">DUF4097 domain-containing protein</fullName>
    </recommendedName>
</protein>
<keyword evidence="4" id="KW-1185">Reference proteome</keyword>
<comment type="caution">
    <text evidence="3">The sequence shown here is derived from an EMBL/GenBank/DDBJ whole genome shotgun (WGS) entry which is preliminary data.</text>
</comment>
<reference evidence="4" key="1">
    <citation type="submission" date="2015-04" db="EMBL/GenBank/DDBJ databases">
        <title>Physiological reanalysis, assessment of diazotrophy, and genome sequences of multiple isolates of Streptomyces thermoautotrophicus.</title>
        <authorList>
            <person name="MacKellar D.C."/>
            <person name="Lieber L."/>
            <person name="Norman J."/>
            <person name="Bolger A."/>
            <person name="Tobin C."/>
            <person name="Murray J.W."/>
            <person name="Chang R."/>
            <person name="Ford T."/>
            <person name="Nguyen P.Q."/>
            <person name="Woodward J."/>
            <person name="Permingeat H."/>
            <person name="Joshi N.S."/>
            <person name="Silver P.A."/>
            <person name="Usadel B."/>
            <person name="Rutherford A.W."/>
            <person name="Friesen M."/>
            <person name="Prell J."/>
        </authorList>
    </citation>
    <scope>NUCLEOTIDE SEQUENCE [LARGE SCALE GENOMIC DNA]</scope>
    <source>
        <strain evidence="4">H1</strain>
    </source>
</reference>
<evidence type="ECO:0000313" key="4">
    <source>
        <dbReference type="Proteomes" id="UP000070188"/>
    </source>
</evidence>
<sequence length="301" mass="31985">MTRWEIDQPRELTFDPVRSVHVTVVSGNVNVVGADGPVRLEVTRITAPPLVVEQEGEELLVAYRDWPWRGVFDWVGKDFQDWSWKDALGKLARLFHARYQADVTLAVPYDSTVKVNLLSGPVVLSDLAGEVSARTMSGTLTLQSLAGRVDAEVVSGDIEAESVAGDLRASVMSGSVVAAGCLSRRVDARATSGDITLDLANPHIESVAATTVSGEVIVRIPRDACLEVSATAVSGKLASTFEELRAERGPGQSTLSGRIGSVPPGRGVPGRLSIGITSGHGSILRSDQPCHGAKPPRRTCD</sequence>
<dbReference type="EMBL" id="LAXD01000001">
    <property type="protein sequence ID" value="KWW99411.1"/>
    <property type="molecule type" value="Genomic_DNA"/>
</dbReference>
<organism evidence="3 4">
    <name type="scientific">Carbonactinospora thermoautotrophica</name>
    <dbReference type="NCBI Taxonomy" id="1469144"/>
    <lineage>
        <taxon>Bacteria</taxon>
        <taxon>Bacillati</taxon>
        <taxon>Actinomycetota</taxon>
        <taxon>Actinomycetes</taxon>
        <taxon>Kitasatosporales</taxon>
        <taxon>Carbonactinosporaceae</taxon>
        <taxon>Carbonactinospora</taxon>
    </lineage>
</organism>
<evidence type="ECO:0000313" key="3">
    <source>
        <dbReference type="EMBL" id="KWW99411.1"/>
    </source>
</evidence>
<accession>A0A132MPQ2</accession>
<name>A0A132MPQ2_9ACTN</name>
<evidence type="ECO:0000256" key="1">
    <source>
        <dbReference type="SAM" id="MobiDB-lite"/>
    </source>
</evidence>
<feature type="domain" description="DUF4097" evidence="2">
    <location>
        <begin position="101"/>
        <end position="248"/>
    </location>
</feature>
<evidence type="ECO:0000259" key="2">
    <source>
        <dbReference type="Pfam" id="PF13349"/>
    </source>
</evidence>
<dbReference type="InterPro" id="IPR025164">
    <property type="entry name" value="Toastrack_DUF4097"/>
</dbReference>
<feature type="region of interest" description="Disordered" evidence="1">
    <location>
        <begin position="248"/>
        <end position="301"/>
    </location>
</feature>
<dbReference type="Pfam" id="PF13349">
    <property type="entry name" value="DUF4097"/>
    <property type="match status" value="1"/>
</dbReference>
<dbReference type="RefSeq" id="WP_066884808.1">
    <property type="nucleotide sequence ID" value="NZ_JYIJ01000016.1"/>
</dbReference>
<dbReference type="Proteomes" id="UP000070188">
    <property type="component" value="Unassembled WGS sequence"/>
</dbReference>
<proteinExistence type="predicted"/>
<dbReference type="Gene3D" id="2.160.20.120">
    <property type="match status" value="1"/>
</dbReference>
<dbReference type="STRING" id="1469144.LI90_1046"/>
<gene>
    <name evidence="3" type="ORF">LI90_1046</name>
</gene>